<evidence type="ECO:0000313" key="2">
    <source>
        <dbReference type="EMBL" id="KAJ1084062.1"/>
    </source>
</evidence>
<dbReference type="PROSITE" id="PS50878">
    <property type="entry name" value="RT_POL"/>
    <property type="match status" value="1"/>
</dbReference>
<name>A0AAV7L0Q9_PLEWA</name>
<dbReference type="SUPFAM" id="SSF56672">
    <property type="entry name" value="DNA/RNA polymerases"/>
    <property type="match status" value="1"/>
</dbReference>
<evidence type="ECO:0000313" key="3">
    <source>
        <dbReference type="Proteomes" id="UP001066276"/>
    </source>
</evidence>
<sequence>MREECLTVRPILAGVPQGSIIGPFLFNIFTNDIPKELKKTDLAFDADDVAVVSQSFSDKEAAKSLEASLSKISGWYSDWQMSLNISKTTTTLFTRKQMKMQPQICLNGEKIKWESSSSYLGVTLDSIISWRNNIEKTCQKATTKLAALYPLLRTKSMPMRSKVRTITAIIRPTVTYASPVWSGCKQEYRKPLQKLQNKALWIATGAPCFARTADIRRDLGVEMLDDHLRKLNMKFYKGLDQKENPLIKKHADISLNPFDRYPQPITALTM</sequence>
<dbReference type="EMBL" id="JANPWB010000016">
    <property type="protein sequence ID" value="KAJ1084062.1"/>
    <property type="molecule type" value="Genomic_DNA"/>
</dbReference>
<reference evidence="2" key="1">
    <citation type="journal article" date="2022" name="bioRxiv">
        <title>Sequencing and chromosome-scale assembly of the giantPleurodeles waltlgenome.</title>
        <authorList>
            <person name="Brown T."/>
            <person name="Elewa A."/>
            <person name="Iarovenko S."/>
            <person name="Subramanian E."/>
            <person name="Araus A.J."/>
            <person name="Petzold A."/>
            <person name="Susuki M."/>
            <person name="Suzuki K.-i.T."/>
            <person name="Hayashi T."/>
            <person name="Toyoda A."/>
            <person name="Oliveira C."/>
            <person name="Osipova E."/>
            <person name="Leigh N.D."/>
            <person name="Simon A."/>
            <person name="Yun M.H."/>
        </authorList>
    </citation>
    <scope>NUCLEOTIDE SEQUENCE</scope>
    <source>
        <strain evidence="2">20211129_DDA</strain>
        <tissue evidence="2">Liver</tissue>
    </source>
</reference>
<keyword evidence="3" id="KW-1185">Reference proteome</keyword>
<dbReference type="Proteomes" id="UP001066276">
    <property type="component" value="Chromosome 12"/>
</dbReference>
<feature type="domain" description="Reverse transcriptase" evidence="1">
    <location>
        <begin position="1"/>
        <end position="124"/>
    </location>
</feature>
<dbReference type="AlphaFoldDB" id="A0AAV7L0Q9"/>
<accession>A0AAV7L0Q9</accession>
<proteinExistence type="predicted"/>
<dbReference type="PANTHER" id="PTHR33332">
    <property type="entry name" value="REVERSE TRANSCRIPTASE DOMAIN-CONTAINING PROTEIN"/>
    <property type="match status" value="1"/>
</dbReference>
<protein>
    <recommendedName>
        <fullName evidence="1">Reverse transcriptase domain-containing protein</fullName>
    </recommendedName>
</protein>
<dbReference type="InterPro" id="IPR043502">
    <property type="entry name" value="DNA/RNA_pol_sf"/>
</dbReference>
<evidence type="ECO:0000259" key="1">
    <source>
        <dbReference type="PROSITE" id="PS50878"/>
    </source>
</evidence>
<dbReference type="Pfam" id="PF00078">
    <property type="entry name" value="RVT_1"/>
    <property type="match status" value="1"/>
</dbReference>
<dbReference type="InterPro" id="IPR000477">
    <property type="entry name" value="RT_dom"/>
</dbReference>
<organism evidence="2 3">
    <name type="scientific">Pleurodeles waltl</name>
    <name type="common">Iberian ribbed newt</name>
    <dbReference type="NCBI Taxonomy" id="8319"/>
    <lineage>
        <taxon>Eukaryota</taxon>
        <taxon>Metazoa</taxon>
        <taxon>Chordata</taxon>
        <taxon>Craniata</taxon>
        <taxon>Vertebrata</taxon>
        <taxon>Euteleostomi</taxon>
        <taxon>Amphibia</taxon>
        <taxon>Batrachia</taxon>
        <taxon>Caudata</taxon>
        <taxon>Salamandroidea</taxon>
        <taxon>Salamandridae</taxon>
        <taxon>Pleurodelinae</taxon>
        <taxon>Pleurodeles</taxon>
    </lineage>
</organism>
<gene>
    <name evidence="2" type="ORF">NDU88_004216</name>
</gene>
<comment type="caution">
    <text evidence="2">The sequence shown here is derived from an EMBL/GenBank/DDBJ whole genome shotgun (WGS) entry which is preliminary data.</text>
</comment>